<name>A0A8H9KRW6_9MICO</name>
<reference evidence="1" key="1">
    <citation type="journal article" date="2014" name="Int. J. Syst. Evol. Microbiol.">
        <title>Complete genome sequence of Corynebacterium casei LMG S-19264T (=DSM 44701T), isolated from a smear-ripened cheese.</title>
        <authorList>
            <consortium name="US DOE Joint Genome Institute (JGI-PGF)"/>
            <person name="Walter F."/>
            <person name="Albersmeier A."/>
            <person name="Kalinowski J."/>
            <person name="Ruckert C."/>
        </authorList>
    </citation>
    <scope>NUCLEOTIDE SEQUENCE</scope>
    <source>
        <strain evidence="1">CGMCC 1.10749</strain>
    </source>
</reference>
<organism evidence="1 2">
    <name type="scientific">Knoellia flava</name>
    <dbReference type="NCBI Taxonomy" id="913969"/>
    <lineage>
        <taxon>Bacteria</taxon>
        <taxon>Bacillati</taxon>
        <taxon>Actinomycetota</taxon>
        <taxon>Actinomycetes</taxon>
        <taxon>Micrococcales</taxon>
        <taxon>Intrasporangiaceae</taxon>
        <taxon>Knoellia</taxon>
    </lineage>
</organism>
<dbReference type="Proteomes" id="UP000628079">
    <property type="component" value="Unassembled WGS sequence"/>
</dbReference>
<evidence type="ECO:0000313" key="2">
    <source>
        <dbReference type="Proteomes" id="UP000628079"/>
    </source>
</evidence>
<gene>
    <name evidence="1" type="ORF">GCM10011314_26030</name>
</gene>
<dbReference type="EMBL" id="BMEA01000002">
    <property type="protein sequence ID" value="GGB85131.1"/>
    <property type="molecule type" value="Genomic_DNA"/>
</dbReference>
<proteinExistence type="predicted"/>
<reference evidence="1" key="2">
    <citation type="submission" date="2020-09" db="EMBL/GenBank/DDBJ databases">
        <authorList>
            <person name="Sun Q."/>
            <person name="Zhou Y."/>
        </authorList>
    </citation>
    <scope>NUCLEOTIDE SEQUENCE</scope>
    <source>
        <strain evidence="1">CGMCC 1.10749</strain>
    </source>
</reference>
<accession>A0A8H9KRW6</accession>
<comment type="caution">
    <text evidence="1">The sequence shown here is derived from an EMBL/GenBank/DDBJ whole genome shotgun (WGS) entry which is preliminary data.</text>
</comment>
<dbReference type="AlphaFoldDB" id="A0A8H9KRW6"/>
<sequence>MRGLVPGDPASLSALGASATRASRELAAACEASGTAYASLKDVWGTSTSVRVRKEGRRALDALTVGGRHTEAVGAALQSYAVELSALQARARAVLDEASAAGITVEAGRARLAWGVTGEADAATTRGRADTVAKVQAELDAVAAQHRRRRDRFLAEVAASTTELEALARSLRVS</sequence>
<protein>
    <submittedName>
        <fullName evidence="1">Uncharacterized protein</fullName>
    </submittedName>
</protein>
<evidence type="ECO:0000313" key="1">
    <source>
        <dbReference type="EMBL" id="GGB85131.1"/>
    </source>
</evidence>